<evidence type="ECO:0000313" key="2">
    <source>
        <dbReference type="Proteomes" id="UP000265520"/>
    </source>
</evidence>
<comment type="caution">
    <text evidence="1">The sequence shown here is derived from an EMBL/GenBank/DDBJ whole genome shotgun (WGS) entry which is preliminary data.</text>
</comment>
<name>A0A392PVD3_9FABA</name>
<proteinExistence type="predicted"/>
<evidence type="ECO:0000313" key="1">
    <source>
        <dbReference type="EMBL" id="MCI15266.1"/>
    </source>
</evidence>
<organism evidence="1 2">
    <name type="scientific">Trifolium medium</name>
    <dbReference type="NCBI Taxonomy" id="97028"/>
    <lineage>
        <taxon>Eukaryota</taxon>
        <taxon>Viridiplantae</taxon>
        <taxon>Streptophyta</taxon>
        <taxon>Embryophyta</taxon>
        <taxon>Tracheophyta</taxon>
        <taxon>Spermatophyta</taxon>
        <taxon>Magnoliopsida</taxon>
        <taxon>eudicotyledons</taxon>
        <taxon>Gunneridae</taxon>
        <taxon>Pentapetalae</taxon>
        <taxon>rosids</taxon>
        <taxon>fabids</taxon>
        <taxon>Fabales</taxon>
        <taxon>Fabaceae</taxon>
        <taxon>Papilionoideae</taxon>
        <taxon>50 kb inversion clade</taxon>
        <taxon>NPAAA clade</taxon>
        <taxon>Hologalegina</taxon>
        <taxon>IRL clade</taxon>
        <taxon>Trifolieae</taxon>
        <taxon>Trifolium</taxon>
    </lineage>
</organism>
<protein>
    <submittedName>
        <fullName evidence="1">YIPF1-like protein</fullName>
    </submittedName>
</protein>
<reference evidence="1 2" key="1">
    <citation type="journal article" date="2018" name="Front. Plant Sci.">
        <title>Red Clover (Trifolium pratense) and Zigzag Clover (T. medium) - A Picture of Genomic Similarities and Differences.</title>
        <authorList>
            <person name="Dluhosova J."/>
            <person name="Istvanek J."/>
            <person name="Nedelnik J."/>
            <person name="Repkova J."/>
        </authorList>
    </citation>
    <scope>NUCLEOTIDE SEQUENCE [LARGE SCALE GENOMIC DNA]</scope>
    <source>
        <strain evidence="2">cv. 10/8</strain>
        <tissue evidence="1">Leaf</tissue>
    </source>
</reference>
<feature type="non-terminal residue" evidence="1">
    <location>
        <position position="1"/>
    </location>
</feature>
<accession>A0A392PVD3</accession>
<keyword evidence="2" id="KW-1185">Reference proteome</keyword>
<dbReference type="Proteomes" id="UP000265520">
    <property type="component" value="Unassembled WGS sequence"/>
</dbReference>
<dbReference type="EMBL" id="LXQA010095713">
    <property type="protein sequence ID" value="MCI15266.1"/>
    <property type="molecule type" value="Genomic_DNA"/>
</dbReference>
<dbReference type="AlphaFoldDB" id="A0A392PVD3"/>
<sequence>DVTMADMNKLMWELGGNEWRWRRRLFAWEEQLWGDCCTIVANVVLQVDSSHE</sequence>